<organism evidence="2 3">
    <name type="scientific">Wickerhamomyces pijperi</name>
    <name type="common">Yeast</name>
    <name type="synonym">Pichia pijperi</name>
    <dbReference type="NCBI Taxonomy" id="599730"/>
    <lineage>
        <taxon>Eukaryota</taxon>
        <taxon>Fungi</taxon>
        <taxon>Dikarya</taxon>
        <taxon>Ascomycota</taxon>
        <taxon>Saccharomycotina</taxon>
        <taxon>Saccharomycetes</taxon>
        <taxon>Phaffomycetales</taxon>
        <taxon>Wickerhamomycetaceae</taxon>
        <taxon>Wickerhamomyces</taxon>
    </lineage>
</organism>
<dbReference type="Proteomes" id="UP000774326">
    <property type="component" value="Unassembled WGS sequence"/>
</dbReference>
<evidence type="ECO:0000256" key="1">
    <source>
        <dbReference type="SAM" id="Phobius"/>
    </source>
</evidence>
<evidence type="ECO:0000313" key="3">
    <source>
        <dbReference type="Proteomes" id="UP000774326"/>
    </source>
</evidence>
<dbReference type="AlphaFoldDB" id="A0A9P8Q755"/>
<reference evidence="2" key="2">
    <citation type="submission" date="2021-01" db="EMBL/GenBank/DDBJ databases">
        <authorList>
            <person name="Schikora-Tamarit M.A."/>
        </authorList>
    </citation>
    <scope>NUCLEOTIDE SEQUENCE</scope>
    <source>
        <strain evidence="2">CBS2887</strain>
    </source>
</reference>
<comment type="caution">
    <text evidence="2">The sequence shown here is derived from an EMBL/GenBank/DDBJ whole genome shotgun (WGS) entry which is preliminary data.</text>
</comment>
<evidence type="ECO:0000313" key="2">
    <source>
        <dbReference type="EMBL" id="KAH3684129.1"/>
    </source>
</evidence>
<keyword evidence="1" id="KW-0812">Transmembrane</keyword>
<protein>
    <submittedName>
        <fullName evidence="2">Uncharacterized protein</fullName>
    </submittedName>
</protein>
<accession>A0A9P8Q755</accession>
<name>A0A9P8Q755_WICPI</name>
<reference evidence="2" key="1">
    <citation type="journal article" date="2021" name="Open Biol.">
        <title>Shared evolutionary footprints suggest mitochondrial oxidative damage underlies multiple complex I losses in fungi.</title>
        <authorList>
            <person name="Schikora-Tamarit M.A."/>
            <person name="Marcet-Houben M."/>
            <person name="Nosek J."/>
            <person name="Gabaldon T."/>
        </authorList>
    </citation>
    <scope>NUCLEOTIDE SEQUENCE</scope>
    <source>
        <strain evidence="2">CBS2887</strain>
    </source>
</reference>
<sequence length="305" mass="32532">MIGGKAADEEPAELTGVGAGEALSLAFKESISLLRSFLVLADSCSLALRSFLSLFISVLTFDNSDSLACKDSWIFLSNEDFNFSKSSLYLEISRSLALMMFWCLPLPPLPWSDCFKSSNSLANEAFFVVSSWLALTSCESLISCCFKVSICFSLVAMVDFNLLISALDSTLAAATAFETAVAESSFSFSEAGDGCAAVEFLAGRILVSTKLFKSLALSATCCFNCSTSAIADASPWVKAINSCSFSFKTFNNSSLISVAVVEGACTGLLVSLILFFNSLISVVRVETLNSIELFKLVNSVSLSAN</sequence>
<feature type="transmembrane region" description="Helical" evidence="1">
    <location>
        <begin position="255"/>
        <end position="276"/>
    </location>
</feature>
<gene>
    <name evidence="2" type="ORF">WICPIJ_004896</name>
</gene>
<proteinExistence type="predicted"/>
<keyword evidence="3" id="KW-1185">Reference proteome</keyword>
<keyword evidence="1" id="KW-0472">Membrane</keyword>
<dbReference type="EMBL" id="JAEUBG010002688">
    <property type="protein sequence ID" value="KAH3684129.1"/>
    <property type="molecule type" value="Genomic_DNA"/>
</dbReference>
<keyword evidence="1" id="KW-1133">Transmembrane helix</keyword>